<keyword evidence="5" id="KW-1185">Reference proteome</keyword>
<protein>
    <submittedName>
        <fullName evidence="3">Uncharacterized protein</fullName>
    </submittedName>
</protein>
<reference evidence="3" key="1">
    <citation type="submission" date="2019-12" db="EMBL/GenBank/DDBJ databases">
        <authorList>
            <person name="Scholz U."/>
            <person name="Mascher M."/>
            <person name="Fiebig A."/>
        </authorList>
    </citation>
    <scope>NUCLEOTIDE SEQUENCE</scope>
</reference>
<dbReference type="EMBL" id="LR746273">
    <property type="protein sequence ID" value="CAA7403764.1"/>
    <property type="molecule type" value="Genomic_DNA"/>
</dbReference>
<evidence type="ECO:0000256" key="2">
    <source>
        <dbReference type="SAM" id="SignalP"/>
    </source>
</evidence>
<name>A0A7I8JB60_SPIIN</name>
<evidence type="ECO:0000313" key="4">
    <source>
        <dbReference type="EMBL" id="CAA7403764.1"/>
    </source>
</evidence>
<dbReference type="PANTHER" id="PTHR33184">
    <property type="entry name" value="PROTEIN TAPETUM DETERMINANT 1-LIKE-RELATED"/>
    <property type="match status" value="1"/>
</dbReference>
<keyword evidence="1 2" id="KW-0732">Signal</keyword>
<sequence length="119" mass="12828">MADPAAALKFFFLLLLPASSLEQPGCIQVNQRTTGAFQGFDFEFEVEIENACACAQRNVRVDAPGFMTQRPVDPAALRRNGEGFLVAGGDPIAGGAAVRFTYWWDHATFFIPAGSLPAC</sequence>
<accession>A0A7I8JB60</accession>
<evidence type="ECO:0000313" key="3">
    <source>
        <dbReference type="EMBL" id="CAA2627696.1"/>
    </source>
</evidence>
<dbReference type="InterPro" id="IPR040361">
    <property type="entry name" value="TPD1"/>
</dbReference>
<dbReference type="GO" id="GO:0001709">
    <property type="term" value="P:cell fate determination"/>
    <property type="evidence" value="ECO:0007669"/>
    <property type="project" value="TreeGrafter"/>
</dbReference>
<feature type="signal peptide" evidence="2">
    <location>
        <begin position="1"/>
        <end position="22"/>
    </location>
</feature>
<feature type="chain" id="PRO_5045019972" evidence="2">
    <location>
        <begin position="23"/>
        <end position="119"/>
    </location>
</feature>
<dbReference type="Pfam" id="PF24068">
    <property type="entry name" value="TPD1_C"/>
    <property type="match status" value="1"/>
</dbReference>
<dbReference type="PANTHER" id="PTHR33184:SF28">
    <property type="entry name" value="EXPRESSED PROTEIN"/>
    <property type="match status" value="1"/>
</dbReference>
<dbReference type="OrthoDB" id="603213at2759"/>
<organism evidence="3">
    <name type="scientific">Spirodela intermedia</name>
    <name type="common">Intermediate duckweed</name>
    <dbReference type="NCBI Taxonomy" id="51605"/>
    <lineage>
        <taxon>Eukaryota</taxon>
        <taxon>Viridiplantae</taxon>
        <taxon>Streptophyta</taxon>
        <taxon>Embryophyta</taxon>
        <taxon>Tracheophyta</taxon>
        <taxon>Spermatophyta</taxon>
        <taxon>Magnoliopsida</taxon>
        <taxon>Liliopsida</taxon>
        <taxon>Araceae</taxon>
        <taxon>Lemnoideae</taxon>
        <taxon>Spirodela</taxon>
    </lineage>
</organism>
<dbReference type="AlphaFoldDB" id="A0A7I8JB60"/>
<dbReference type="EMBL" id="LR743597">
    <property type="protein sequence ID" value="CAA2627696.1"/>
    <property type="molecule type" value="Genomic_DNA"/>
</dbReference>
<evidence type="ECO:0000256" key="1">
    <source>
        <dbReference type="ARBA" id="ARBA00022729"/>
    </source>
</evidence>
<dbReference type="Proteomes" id="UP000663760">
    <property type="component" value="Chromosome 10"/>
</dbReference>
<proteinExistence type="predicted"/>
<evidence type="ECO:0000313" key="5">
    <source>
        <dbReference type="Proteomes" id="UP000663760"/>
    </source>
</evidence>
<gene>
    <name evidence="3" type="ORF">SI7747_10013348</name>
    <name evidence="4" type="ORF">SI8410_10014442</name>
</gene>